<evidence type="ECO:0000256" key="4">
    <source>
        <dbReference type="RuleBase" id="RU004328"/>
    </source>
</evidence>
<dbReference type="GO" id="GO:0006401">
    <property type="term" value="P:RNA catabolic process"/>
    <property type="evidence" value="ECO:0007669"/>
    <property type="project" value="TreeGrafter"/>
</dbReference>
<evidence type="ECO:0000313" key="7">
    <source>
        <dbReference type="Proteomes" id="UP000242913"/>
    </source>
</evidence>
<dbReference type="GO" id="GO:0033897">
    <property type="term" value="F:ribonuclease T2 activity"/>
    <property type="evidence" value="ECO:0007669"/>
    <property type="project" value="InterPro"/>
</dbReference>
<evidence type="ECO:0000256" key="2">
    <source>
        <dbReference type="ARBA" id="ARBA00023157"/>
    </source>
</evidence>
<dbReference type="InterPro" id="IPR033697">
    <property type="entry name" value="Ribonuclease_T2_eukaryotic"/>
</dbReference>
<dbReference type="PROSITE" id="PS00530">
    <property type="entry name" value="RNASE_T2_1"/>
    <property type="match status" value="1"/>
</dbReference>
<sequence length="261" mass="30108">MNILALLLITAALINGNIGKDDNFDYFELTLIYPTSVCRTKETIDDFCKVPIDAAPWTIHGLWPNRNDGSFPQFCGGETKKFVLSKLLPIEKKLERNWPNLFVTQSVSSLWKHEWIKHGTCAEIVEEVNDEIKYFNKSLALHEQFDIFGILEKHGIVPSQKKSYSWLLLHQNLISAYGKNVQFHCLEDKETKKWLLADVRLCLTKNFQLMDCKEKLQQSQTSENPFLSTFRPCPADDIVYFPFSNTHSINNNDFTAGQKEL</sequence>
<dbReference type="CDD" id="cd01061">
    <property type="entry name" value="RNase_T2_euk"/>
    <property type="match status" value="1"/>
</dbReference>
<feature type="chain" id="PRO_5013167283" evidence="5">
    <location>
        <begin position="20"/>
        <end position="261"/>
    </location>
</feature>
<dbReference type="InterPro" id="IPR036430">
    <property type="entry name" value="RNase_T2-like_sf"/>
</dbReference>
<reference evidence="6 7" key="1">
    <citation type="submission" date="2015-12" db="EMBL/GenBank/DDBJ databases">
        <title>Draft genome of the nematode, Onchocerca flexuosa.</title>
        <authorList>
            <person name="Mitreva M."/>
        </authorList>
    </citation>
    <scope>NUCLEOTIDE SEQUENCE [LARGE SCALE GENOMIC DNA]</scope>
    <source>
        <strain evidence="6">Red Deer</strain>
    </source>
</reference>
<name>A0A238BRH7_9BILA</name>
<gene>
    <name evidence="6" type="ORF">X798_05389</name>
</gene>
<dbReference type="GO" id="GO:0005576">
    <property type="term" value="C:extracellular region"/>
    <property type="evidence" value="ECO:0007669"/>
    <property type="project" value="TreeGrafter"/>
</dbReference>
<accession>A0A238BRH7</accession>
<dbReference type="EMBL" id="KZ270027">
    <property type="protein sequence ID" value="OZC07594.1"/>
    <property type="molecule type" value="Genomic_DNA"/>
</dbReference>
<dbReference type="GO" id="GO:0003723">
    <property type="term" value="F:RNA binding"/>
    <property type="evidence" value="ECO:0007669"/>
    <property type="project" value="InterPro"/>
</dbReference>
<keyword evidence="7" id="KW-1185">Reference proteome</keyword>
<feature type="active site" evidence="3">
    <location>
        <position position="114"/>
    </location>
</feature>
<comment type="similarity">
    <text evidence="1 4">Belongs to the RNase T2 family.</text>
</comment>
<organism evidence="6 7">
    <name type="scientific">Onchocerca flexuosa</name>
    <dbReference type="NCBI Taxonomy" id="387005"/>
    <lineage>
        <taxon>Eukaryota</taxon>
        <taxon>Metazoa</taxon>
        <taxon>Ecdysozoa</taxon>
        <taxon>Nematoda</taxon>
        <taxon>Chromadorea</taxon>
        <taxon>Rhabditida</taxon>
        <taxon>Spirurina</taxon>
        <taxon>Spiruromorpha</taxon>
        <taxon>Filarioidea</taxon>
        <taxon>Onchocercidae</taxon>
        <taxon>Onchocerca</taxon>
    </lineage>
</organism>
<keyword evidence="2" id="KW-1015">Disulfide bond</keyword>
<protein>
    <submittedName>
        <fullName evidence="6">Ribonuclease, T2 family</fullName>
    </submittedName>
</protein>
<dbReference type="PROSITE" id="PS00531">
    <property type="entry name" value="RNASE_T2_2"/>
    <property type="match status" value="1"/>
</dbReference>
<feature type="active site" evidence="3">
    <location>
        <position position="60"/>
    </location>
</feature>
<dbReference type="AlphaFoldDB" id="A0A238BRH7"/>
<dbReference type="SUPFAM" id="SSF55895">
    <property type="entry name" value="Ribonuclease Rh-like"/>
    <property type="match status" value="1"/>
</dbReference>
<dbReference type="InterPro" id="IPR018188">
    <property type="entry name" value="RNase_T2_His_AS_1"/>
</dbReference>
<evidence type="ECO:0000256" key="3">
    <source>
        <dbReference type="PIRSR" id="PIRSR633697-1"/>
    </source>
</evidence>
<dbReference type="Pfam" id="PF00445">
    <property type="entry name" value="Ribonuclease_T2"/>
    <property type="match status" value="1"/>
</dbReference>
<evidence type="ECO:0000256" key="5">
    <source>
        <dbReference type="SAM" id="SignalP"/>
    </source>
</evidence>
<dbReference type="Gene3D" id="3.90.730.10">
    <property type="entry name" value="Ribonuclease T2-like"/>
    <property type="match status" value="1"/>
</dbReference>
<evidence type="ECO:0000313" key="6">
    <source>
        <dbReference type="EMBL" id="OZC07594.1"/>
    </source>
</evidence>
<dbReference type="PANTHER" id="PTHR11240">
    <property type="entry name" value="RIBONUCLEASE T2"/>
    <property type="match status" value="1"/>
</dbReference>
<dbReference type="Proteomes" id="UP000242913">
    <property type="component" value="Unassembled WGS sequence"/>
</dbReference>
<feature type="signal peptide" evidence="5">
    <location>
        <begin position="1"/>
        <end position="19"/>
    </location>
</feature>
<feature type="active site" evidence="3">
    <location>
        <position position="118"/>
    </location>
</feature>
<proteinExistence type="inferred from homology"/>
<dbReference type="PANTHER" id="PTHR11240:SF22">
    <property type="entry name" value="RIBONUCLEASE T2"/>
    <property type="match status" value="1"/>
</dbReference>
<dbReference type="InterPro" id="IPR033130">
    <property type="entry name" value="RNase_T2_His_AS_2"/>
</dbReference>
<dbReference type="InterPro" id="IPR001568">
    <property type="entry name" value="RNase_T2-like"/>
</dbReference>
<evidence type="ECO:0000256" key="1">
    <source>
        <dbReference type="ARBA" id="ARBA00007469"/>
    </source>
</evidence>
<keyword evidence="5" id="KW-0732">Signal</keyword>
<dbReference type="OrthoDB" id="435754at2759"/>